<evidence type="ECO:0000313" key="1">
    <source>
        <dbReference type="EMBL" id="QBK87901.1"/>
    </source>
</evidence>
<proteinExistence type="predicted"/>
<reference evidence="1" key="1">
    <citation type="journal article" date="2019" name="MBio">
        <title>Virus Genomes from Deep Sea Sediments Expand the Ocean Megavirome and Support Independent Origins of Viral Gigantism.</title>
        <authorList>
            <person name="Backstrom D."/>
            <person name="Yutin N."/>
            <person name="Jorgensen S.L."/>
            <person name="Dharamshi J."/>
            <person name="Homa F."/>
            <person name="Zaremba-Niedwiedzka K."/>
            <person name="Spang A."/>
            <person name="Wolf Y.I."/>
            <person name="Koonin E.V."/>
            <person name="Ettema T.J."/>
        </authorList>
    </citation>
    <scope>NUCLEOTIDE SEQUENCE</scope>
</reference>
<name>A0A481YYB3_9VIRU</name>
<sequence length="127" mass="15618">MSTAGFFQQNVDPNFRLWVSDENIRYIQREVARRMREKYYENISIEYDRVRDMFIQTMGTWRGPLTLNQLLEMVICDFVKDIDTDIEWRNRFNSYEPRTLYFPGTDLTREEKVKLNPGFKWEFQMNY</sequence>
<organism evidence="1">
    <name type="scientific">Marseillevirus LCMAC202</name>
    <dbReference type="NCBI Taxonomy" id="2506606"/>
    <lineage>
        <taxon>Viruses</taxon>
        <taxon>Varidnaviria</taxon>
        <taxon>Bamfordvirae</taxon>
        <taxon>Nucleocytoviricota</taxon>
        <taxon>Megaviricetes</taxon>
        <taxon>Pimascovirales</taxon>
        <taxon>Pimascovirales incertae sedis</taxon>
        <taxon>Marseilleviridae</taxon>
    </lineage>
</organism>
<gene>
    <name evidence="1" type="ORF">LCMAC202_02620</name>
</gene>
<protein>
    <submittedName>
        <fullName evidence="1">Uncharacterized protein</fullName>
    </submittedName>
</protein>
<accession>A0A481YYB3</accession>
<dbReference type="EMBL" id="MK500371">
    <property type="protein sequence ID" value="QBK87901.1"/>
    <property type="molecule type" value="Genomic_DNA"/>
</dbReference>